<dbReference type="Proteomes" id="UP000192342">
    <property type="component" value="Unassembled WGS sequence"/>
</dbReference>
<accession>A0A1Y1SGH2</accession>
<comment type="caution">
    <text evidence="2">The sequence shown here is derived from an EMBL/GenBank/DDBJ whole genome shotgun (WGS) entry which is preliminary data.</text>
</comment>
<keyword evidence="1" id="KW-1133">Transmembrane helix</keyword>
<keyword evidence="3" id="KW-1185">Reference proteome</keyword>
<keyword evidence="1" id="KW-0472">Membrane</keyword>
<gene>
    <name evidence="2" type="ORF">ATO7_02395</name>
</gene>
<feature type="transmembrane region" description="Helical" evidence="1">
    <location>
        <begin position="46"/>
        <end position="72"/>
    </location>
</feature>
<dbReference type="Pfam" id="PF11174">
    <property type="entry name" value="DUF2970"/>
    <property type="match status" value="1"/>
</dbReference>
<reference evidence="2 3" key="1">
    <citation type="submission" date="2013-04" db="EMBL/GenBank/DDBJ databases">
        <title>Oceanococcus atlanticus 22II-S10r2 Genome Sequencing.</title>
        <authorList>
            <person name="Lai Q."/>
            <person name="Li G."/>
            <person name="Shao Z."/>
        </authorList>
    </citation>
    <scope>NUCLEOTIDE SEQUENCE [LARGE SCALE GENOMIC DNA]</scope>
    <source>
        <strain evidence="2 3">22II-S10r2</strain>
    </source>
</reference>
<evidence type="ECO:0008006" key="4">
    <source>
        <dbReference type="Google" id="ProtNLM"/>
    </source>
</evidence>
<protein>
    <recommendedName>
        <fullName evidence="4">DUF2970 domain-containing protein</fullName>
    </recommendedName>
</protein>
<dbReference type="EMBL" id="AQQV01000001">
    <property type="protein sequence ID" value="ORE88688.1"/>
    <property type="molecule type" value="Genomic_DNA"/>
</dbReference>
<evidence type="ECO:0000313" key="2">
    <source>
        <dbReference type="EMBL" id="ORE88688.1"/>
    </source>
</evidence>
<dbReference type="AlphaFoldDB" id="A0A1Y1SGH2"/>
<feature type="transmembrane region" description="Helical" evidence="1">
    <location>
        <begin position="16"/>
        <end position="34"/>
    </location>
</feature>
<dbReference type="OrthoDB" id="5625885at2"/>
<proteinExistence type="predicted"/>
<keyword evidence="1" id="KW-0812">Transmembrane</keyword>
<evidence type="ECO:0000256" key="1">
    <source>
        <dbReference type="SAM" id="Phobius"/>
    </source>
</evidence>
<name>A0A1Y1SGH2_9GAMM</name>
<dbReference type="STRING" id="1317117.ATO7_02395"/>
<organism evidence="2 3">
    <name type="scientific">Oceanococcus atlanticus</name>
    <dbReference type="NCBI Taxonomy" id="1317117"/>
    <lineage>
        <taxon>Bacteria</taxon>
        <taxon>Pseudomonadati</taxon>
        <taxon>Pseudomonadota</taxon>
        <taxon>Gammaproteobacteria</taxon>
        <taxon>Chromatiales</taxon>
        <taxon>Oceanococcaceae</taxon>
        <taxon>Oceanococcus</taxon>
    </lineage>
</organism>
<sequence length="77" mass="8566">MAEESDKPLKDERPPTLWQTAFSVLAAFFGVQSRSNRERDFSRGKASHFIILGLVMTVVFIAIVVLAVKFALRQAGV</sequence>
<evidence type="ECO:0000313" key="3">
    <source>
        <dbReference type="Proteomes" id="UP000192342"/>
    </source>
</evidence>
<dbReference type="RefSeq" id="WP_083559313.1">
    <property type="nucleotide sequence ID" value="NZ_AQQV01000001.1"/>
</dbReference>
<dbReference type="InterPro" id="IPR021344">
    <property type="entry name" value="DUF2970"/>
</dbReference>